<dbReference type="InterPro" id="IPR015943">
    <property type="entry name" value="WD40/YVTN_repeat-like_dom_sf"/>
</dbReference>
<keyword evidence="2" id="KW-0853">WD repeat</keyword>
<dbReference type="SUPFAM" id="SSF50978">
    <property type="entry name" value="WD40 repeat-like"/>
    <property type="match status" value="1"/>
</dbReference>
<dbReference type="AlphaFoldDB" id="A0A7D9JDI9"/>
<keyword evidence="4" id="KW-0805">Transcription regulation</keyword>
<evidence type="ECO:0000256" key="4">
    <source>
        <dbReference type="ARBA" id="ARBA00023015"/>
    </source>
</evidence>
<evidence type="ECO:0000313" key="7">
    <source>
        <dbReference type="EMBL" id="CAB4027426.1"/>
    </source>
</evidence>
<protein>
    <submittedName>
        <fullName evidence="7">Polycomb eed</fullName>
    </submittedName>
</protein>
<dbReference type="InterPro" id="IPR036322">
    <property type="entry name" value="WD40_repeat_dom_sf"/>
</dbReference>
<feature type="non-terminal residue" evidence="7">
    <location>
        <position position="329"/>
    </location>
</feature>
<comment type="caution">
    <text evidence="7">The sequence shown here is derived from an EMBL/GenBank/DDBJ whole genome shotgun (WGS) entry which is preliminary data.</text>
</comment>
<accession>A0A7D9JDI9</accession>
<keyword evidence="3" id="KW-0677">Repeat</keyword>
<proteinExistence type="inferred from homology"/>
<keyword evidence="8" id="KW-1185">Reference proteome</keyword>
<evidence type="ECO:0000256" key="6">
    <source>
        <dbReference type="SAM" id="MobiDB-lite"/>
    </source>
</evidence>
<comment type="similarity">
    <text evidence="1">Belongs to the WD repeat ESC family.</text>
</comment>
<dbReference type="PROSITE" id="PS50294">
    <property type="entry name" value="WD_REPEATS_REGION"/>
    <property type="match status" value="2"/>
</dbReference>
<dbReference type="OrthoDB" id="7318948at2759"/>
<evidence type="ECO:0000313" key="8">
    <source>
        <dbReference type="Proteomes" id="UP001152795"/>
    </source>
</evidence>
<name>A0A7D9JDI9_PARCT</name>
<dbReference type="Proteomes" id="UP001152795">
    <property type="component" value="Unassembled WGS sequence"/>
</dbReference>
<dbReference type="PROSITE" id="PS50082">
    <property type="entry name" value="WD_REPEATS_2"/>
    <property type="match status" value="2"/>
</dbReference>
<dbReference type="InterPro" id="IPR051243">
    <property type="entry name" value="PcG_WD-repeat"/>
</dbReference>
<dbReference type="InterPro" id="IPR019775">
    <property type="entry name" value="WD40_repeat_CS"/>
</dbReference>
<dbReference type="Pfam" id="PF00400">
    <property type="entry name" value="WD40"/>
    <property type="match status" value="2"/>
</dbReference>
<keyword evidence="5" id="KW-0804">Transcription</keyword>
<dbReference type="InterPro" id="IPR001680">
    <property type="entry name" value="WD40_rpt"/>
</dbReference>
<dbReference type="Gene3D" id="2.130.10.10">
    <property type="entry name" value="YVTN repeat-like/Quinoprotein amine dehydrogenase"/>
    <property type="match status" value="1"/>
</dbReference>
<organism evidence="7 8">
    <name type="scientific">Paramuricea clavata</name>
    <name type="common">Red gorgonian</name>
    <name type="synonym">Violescent sea-whip</name>
    <dbReference type="NCBI Taxonomy" id="317549"/>
    <lineage>
        <taxon>Eukaryota</taxon>
        <taxon>Metazoa</taxon>
        <taxon>Cnidaria</taxon>
        <taxon>Anthozoa</taxon>
        <taxon>Octocorallia</taxon>
        <taxon>Malacalcyonacea</taxon>
        <taxon>Plexauridae</taxon>
        <taxon>Paramuricea</taxon>
    </lineage>
</organism>
<dbReference type="PANTHER" id="PTHR10253">
    <property type="entry name" value="POLYCOMB PROTEIN"/>
    <property type="match status" value="1"/>
</dbReference>
<sequence length="329" mass="36982">MADHEGVESEENIIDVEKIEEKISLTPPEECGMFAEHEALTLKLEEQGSDVESTNESNGNSNDNTVTGKMGKGRGHWRRGKKTKLGYRCTNNLKEDHKQPLFGVTFNCNFDESAEDPLIFATVGSNRASIYQCKDKGEIKLLQAYVDADPDENFYTAAWSFILDSGEPILAIAGSRGIIRIISAFTMQCSKHFLGHGSSVNELKFHPLDPELLLSVSKDYALRLWNVRTEVCVLMLAGVEGHRDEVLSGDFDILGTRIISCGMDHSLKIWSLDEEKIKKTIEDAALYNNAKSTKSFKTLQIHYPKFTTRDIHRNYVDCVRWLGDLVLSK</sequence>
<feature type="compositionally biased region" description="Polar residues" evidence="6">
    <location>
        <begin position="50"/>
        <end position="67"/>
    </location>
</feature>
<evidence type="ECO:0000256" key="5">
    <source>
        <dbReference type="ARBA" id="ARBA00023163"/>
    </source>
</evidence>
<evidence type="ECO:0000256" key="1">
    <source>
        <dbReference type="ARBA" id="ARBA00008075"/>
    </source>
</evidence>
<dbReference type="SMART" id="SM00320">
    <property type="entry name" value="WD40"/>
    <property type="match status" value="3"/>
</dbReference>
<evidence type="ECO:0000256" key="2">
    <source>
        <dbReference type="ARBA" id="ARBA00022574"/>
    </source>
</evidence>
<dbReference type="EMBL" id="CACRXK020014793">
    <property type="protein sequence ID" value="CAB4027426.1"/>
    <property type="molecule type" value="Genomic_DNA"/>
</dbReference>
<gene>
    <name evidence="7" type="ORF">PACLA_8A019885</name>
</gene>
<dbReference type="PROSITE" id="PS00678">
    <property type="entry name" value="WD_REPEATS_1"/>
    <property type="match status" value="1"/>
</dbReference>
<feature type="region of interest" description="Disordered" evidence="6">
    <location>
        <begin position="47"/>
        <end position="78"/>
    </location>
</feature>
<reference evidence="7" key="1">
    <citation type="submission" date="2020-04" db="EMBL/GenBank/DDBJ databases">
        <authorList>
            <person name="Alioto T."/>
            <person name="Alioto T."/>
            <person name="Gomez Garrido J."/>
        </authorList>
    </citation>
    <scope>NUCLEOTIDE SEQUENCE</scope>
    <source>
        <strain evidence="7">A484AB</strain>
    </source>
</reference>
<evidence type="ECO:0000256" key="3">
    <source>
        <dbReference type="ARBA" id="ARBA00022737"/>
    </source>
</evidence>